<reference evidence="1" key="1">
    <citation type="journal article" date="2015" name="Genome Biol. Evol.">
        <title>Organellar Genomes of White Spruce (Picea glauca): Assembly and Annotation.</title>
        <authorList>
            <person name="Jackman S.D."/>
            <person name="Warren R.L."/>
            <person name="Gibb E.A."/>
            <person name="Vandervalk B.P."/>
            <person name="Mohamadi H."/>
            <person name="Chu J."/>
            <person name="Raymond A."/>
            <person name="Pleasance S."/>
            <person name="Coope R."/>
            <person name="Wildung M.R."/>
            <person name="Ritland C.E."/>
            <person name="Bousquet J."/>
            <person name="Jones S.J."/>
            <person name="Bohlmann J."/>
            <person name="Birol I."/>
        </authorList>
    </citation>
    <scope>NUCLEOTIDE SEQUENCE [LARGE SCALE GENOMIC DNA]</scope>
    <source>
        <tissue evidence="1">Flushing bud</tissue>
    </source>
</reference>
<sequence>MGTHHRRRRREPIVDAVDSRVDAFDGFWSVCEPIGDAYLTMPPVLEKLMSQLVYNNVYKDK</sequence>
<keyword evidence="1" id="KW-0496">Mitochondrion</keyword>
<proteinExistence type="predicted"/>
<accession>A0A101LV30</accession>
<geneLocation type="mitochondrion" evidence="1"/>
<dbReference type="EMBL" id="LKAM01000015">
    <property type="protein sequence ID" value="KUM45899.1"/>
    <property type="molecule type" value="Genomic_DNA"/>
</dbReference>
<organism evidence="1">
    <name type="scientific">Picea glauca</name>
    <name type="common">White spruce</name>
    <name type="synonym">Pinus glauca</name>
    <dbReference type="NCBI Taxonomy" id="3330"/>
    <lineage>
        <taxon>Eukaryota</taxon>
        <taxon>Viridiplantae</taxon>
        <taxon>Streptophyta</taxon>
        <taxon>Embryophyta</taxon>
        <taxon>Tracheophyta</taxon>
        <taxon>Spermatophyta</taxon>
        <taxon>Pinopsida</taxon>
        <taxon>Pinidae</taxon>
        <taxon>Conifers I</taxon>
        <taxon>Pinales</taxon>
        <taxon>Pinaceae</taxon>
        <taxon>Picea</taxon>
    </lineage>
</organism>
<dbReference type="AlphaFoldDB" id="A0A101LV30"/>
<name>A0A101LV30_PICGL</name>
<gene>
    <name evidence="1" type="ORF">ABT39_MTgene2253</name>
</gene>
<evidence type="ECO:0000313" key="1">
    <source>
        <dbReference type="EMBL" id="KUM45899.1"/>
    </source>
</evidence>
<comment type="caution">
    <text evidence="1">The sequence shown here is derived from an EMBL/GenBank/DDBJ whole genome shotgun (WGS) entry which is preliminary data.</text>
</comment>
<protein>
    <submittedName>
        <fullName evidence="1">Uncharacterized protein</fullName>
    </submittedName>
</protein>